<comment type="caution">
    <text evidence="2">The sequence shown here is derived from an EMBL/GenBank/DDBJ whole genome shotgun (WGS) entry which is preliminary data.</text>
</comment>
<feature type="compositionally biased region" description="Gly residues" evidence="1">
    <location>
        <begin position="21"/>
        <end position="31"/>
    </location>
</feature>
<dbReference type="AlphaFoldDB" id="A0A4C1YL48"/>
<dbReference type="EMBL" id="BGZK01001254">
    <property type="protein sequence ID" value="GBP75592.1"/>
    <property type="molecule type" value="Genomic_DNA"/>
</dbReference>
<sequence length="87" mass="9253">MRCTEQHETHKRKQSRRATGGVEGAAAGGGPRCARTPTPRSPAARHGRHARPLGPRLIKPRRAAPPPPLPFSSCSCQLFATATLPPA</sequence>
<name>A0A4C1YL48_EUMVA</name>
<reference evidence="2 3" key="1">
    <citation type="journal article" date="2019" name="Commun. Biol.">
        <title>The bagworm genome reveals a unique fibroin gene that provides high tensile strength.</title>
        <authorList>
            <person name="Kono N."/>
            <person name="Nakamura H."/>
            <person name="Ohtoshi R."/>
            <person name="Tomita M."/>
            <person name="Numata K."/>
            <person name="Arakawa K."/>
        </authorList>
    </citation>
    <scope>NUCLEOTIDE SEQUENCE [LARGE SCALE GENOMIC DNA]</scope>
</reference>
<evidence type="ECO:0000313" key="3">
    <source>
        <dbReference type="Proteomes" id="UP000299102"/>
    </source>
</evidence>
<protein>
    <submittedName>
        <fullName evidence="2">Uncharacterized protein</fullName>
    </submittedName>
</protein>
<keyword evidence="3" id="KW-1185">Reference proteome</keyword>
<gene>
    <name evidence="2" type="ORF">EVAR_43498_1</name>
</gene>
<proteinExistence type="predicted"/>
<evidence type="ECO:0000256" key="1">
    <source>
        <dbReference type="SAM" id="MobiDB-lite"/>
    </source>
</evidence>
<accession>A0A4C1YL48</accession>
<feature type="region of interest" description="Disordered" evidence="1">
    <location>
        <begin position="1"/>
        <end position="73"/>
    </location>
</feature>
<evidence type="ECO:0000313" key="2">
    <source>
        <dbReference type="EMBL" id="GBP75592.1"/>
    </source>
</evidence>
<organism evidence="2 3">
    <name type="scientific">Eumeta variegata</name>
    <name type="common">Bagworm moth</name>
    <name type="synonym">Eumeta japonica</name>
    <dbReference type="NCBI Taxonomy" id="151549"/>
    <lineage>
        <taxon>Eukaryota</taxon>
        <taxon>Metazoa</taxon>
        <taxon>Ecdysozoa</taxon>
        <taxon>Arthropoda</taxon>
        <taxon>Hexapoda</taxon>
        <taxon>Insecta</taxon>
        <taxon>Pterygota</taxon>
        <taxon>Neoptera</taxon>
        <taxon>Endopterygota</taxon>
        <taxon>Lepidoptera</taxon>
        <taxon>Glossata</taxon>
        <taxon>Ditrysia</taxon>
        <taxon>Tineoidea</taxon>
        <taxon>Psychidae</taxon>
        <taxon>Oiketicinae</taxon>
        <taxon>Eumeta</taxon>
    </lineage>
</organism>
<dbReference type="Proteomes" id="UP000299102">
    <property type="component" value="Unassembled WGS sequence"/>
</dbReference>